<gene>
    <name evidence="1" type="ORF">NOCA2140047</name>
</gene>
<dbReference type="InterPro" id="IPR016181">
    <property type="entry name" value="Acyl_CoA_acyltransferase"/>
</dbReference>
<dbReference type="Gene3D" id="3.40.630.30">
    <property type="match status" value="1"/>
</dbReference>
<name>A0A2P2BWV3_9ZZZZ</name>
<keyword evidence="1" id="KW-0808">Transferase</keyword>
<dbReference type="GO" id="GO:0016740">
    <property type="term" value="F:transferase activity"/>
    <property type="evidence" value="ECO:0007669"/>
    <property type="project" value="UniProtKB-KW"/>
</dbReference>
<proteinExistence type="predicted"/>
<sequence>MDVRRVAPDEWDIVAWLWQAFRNDLAAVVGQSYPRPDGRYRHERLERYPGTGREGWLAWAPHPQLDVAAPIGFALVDAIGTPQQSLAEFFVVPAARRGRVGRRFAAHVLAQHPAPWTVAFQHDNVTAGRFWRAVFTEGFGDDWAETEEAVPDKPHVPPDHWIRTR</sequence>
<evidence type="ECO:0000313" key="1">
    <source>
        <dbReference type="EMBL" id="CUR54224.1"/>
    </source>
</evidence>
<dbReference type="EMBL" id="CZKA01000006">
    <property type="protein sequence ID" value="CUR54224.1"/>
    <property type="molecule type" value="Genomic_DNA"/>
</dbReference>
<dbReference type="AlphaFoldDB" id="A0A2P2BWV3"/>
<organism evidence="1">
    <name type="scientific">metagenome</name>
    <dbReference type="NCBI Taxonomy" id="256318"/>
    <lineage>
        <taxon>unclassified sequences</taxon>
        <taxon>metagenomes</taxon>
    </lineage>
</organism>
<reference evidence="1" key="1">
    <citation type="submission" date="2015-08" db="EMBL/GenBank/DDBJ databases">
        <authorList>
            <person name="Babu N.S."/>
            <person name="Beckwith C.J."/>
            <person name="Beseler K.G."/>
            <person name="Brison A."/>
            <person name="Carone J.V."/>
            <person name="Caskin T.P."/>
            <person name="Diamond M."/>
            <person name="Durham M.E."/>
            <person name="Foxe J.M."/>
            <person name="Go M."/>
            <person name="Henderson B.A."/>
            <person name="Jones I.B."/>
            <person name="McGettigan J.A."/>
            <person name="Micheletti S.J."/>
            <person name="Nasrallah M.E."/>
            <person name="Ortiz D."/>
            <person name="Piller C.R."/>
            <person name="Privatt S.R."/>
            <person name="Schneider S.L."/>
            <person name="Sharp S."/>
            <person name="Smith T.C."/>
            <person name="Stanton J.D."/>
            <person name="Ullery H.E."/>
            <person name="Wilson R.J."/>
            <person name="Serrano M.G."/>
            <person name="Buck G."/>
            <person name="Lee V."/>
            <person name="Wang Y."/>
            <person name="Carvalho R."/>
            <person name="Voegtly L."/>
            <person name="Shi R."/>
            <person name="Duckworth R."/>
            <person name="Johnson A."/>
            <person name="Loviza R."/>
            <person name="Walstead R."/>
            <person name="Shah Z."/>
            <person name="Kiflezghi M."/>
            <person name="Wade K."/>
            <person name="Ball S.L."/>
            <person name="Bradley K.W."/>
            <person name="Asai D.J."/>
            <person name="Bowman C.A."/>
            <person name="Russell D.A."/>
            <person name="Pope W.H."/>
            <person name="Jacobs-Sera D."/>
            <person name="Hendrix R.W."/>
            <person name="Hatfull G.F."/>
        </authorList>
    </citation>
    <scope>NUCLEOTIDE SEQUENCE</scope>
</reference>
<accession>A0A2P2BWV3</accession>
<dbReference type="SUPFAM" id="SSF55729">
    <property type="entry name" value="Acyl-CoA N-acyltransferases (Nat)"/>
    <property type="match status" value="1"/>
</dbReference>
<protein>
    <submittedName>
        <fullName evidence="1">Putative GNAT family acetyltransferase</fullName>
    </submittedName>
</protein>